<feature type="transmembrane region" description="Helical" evidence="1">
    <location>
        <begin position="131"/>
        <end position="150"/>
    </location>
</feature>
<proteinExistence type="predicted"/>
<dbReference type="InterPro" id="IPR036397">
    <property type="entry name" value="RNaseH_sf"/>
</dbReference>
<dbReference type="Gene3D" id="3.30.420.10">
    <property type="entry name" value="Ribonuclease H-like superfamily/Ribonuclease H"/>
    <property type="match status" value="1"/>
</dbReference>
<keyword evidence="1" id="KW-1133">Transmembrane helix</keyword>
<evidence type="ECO:0000256" key="1">
    <source>
        <dbReference type="SAM" id="Phobius"/>
    </source>
</evidence>
<keyword evidence="3" id="KW-1185">Reference proteome</keyword>
<accession>A0A8J9UCJ9</accession>
<dbReference type="SUPFAM" id="SSF53098">
    <property type="entry name" value="Ribonuclease H-like"/>
    <property type="match status" value="1"/>
</dbReference>
<keyword evidence="1" id="KW-0472">Membrane</keyword>
<feature type="non-terminal residue" evidence="2">
    <location>
        <position position="276"/>
    </location>
</feature>
<dbReference type="OrthoDB" id="2286242at2759"/>
<organism evidence="2 3">
    <name type="scientific">Brenthis ino</name>
    <name type="common">lesser marbled fritillary</name>
    <dbReference type="NCBI Taxonomy" id="405034"/>
    <lineage>
        <taxon>Eukaryota</taxon>
        <taxon>Metazoa</taxon>
        <taxon>Ecdysozoa</taxon>
        <taxon>Arthropoda</taxon>
        <taxon>Hexapoda</taxon>
        <taxon>Insecta</taxon>
        <taxon>Pterygota</taxon>
        <taxon>Neoptera</taxon>
        <taxon>Endopterygota</taxon>
        <taxon>Lepidoptera</taxon>
        <taxon>Glossata</taxon>
        <taxon>Ditrysia</taxon>
        <taxon>Papilionoidea</taxon>
        <taxon>Nymphalidae</taxon>
        <taxon>Heliconiinae</taxon>
        <taxon>Argynnini</taxon>
        <taxon>Brenthis</taxon>
    </lineage>
</organism>
<reference evidence="2" key="1">
    <citation type="submission" date="2021-12" db="EMBL/GenBank/DDBJ databases">
        <authorList>
            <person name="Martin H S."/>
        </authorList>
    </citation>
    <scope>NUCLEOTIDE SEQUENCE</scope>
</reference>
<dbReference type="PANTHER" id="PTHR37984:SF5">
    <property type="entry name" value="PROTEIN NYNRIN-LIKE"/>
    <property type="match status" value="1"/>
</dbReference>
<dbReference type="PANTHER" id="PTHR37984">
    <property type="entry name" value="PROTEIN CBG26694"/>
    <property type="match status" value="1"/>
</dbReference>
<dbReference type="EMBL" id="OV170232">
    <property type="protein sequence ID" value="CAH0717682.1"/>
    <property type="molecule type" value="Genomic_DNA"/>
</dbReference>
<evidence type="ECO:0008006" key="4">
    <source>
        <dbReference type="Google" id="ProtNLM"/>
    </source>
</evidence>
<dbReference type="AlphaFoldDB" id="A0A8J9UCJ9"/>
<evidence type="ECO:0000313" key="3">
    <source>
        <dbReference type="Proteomes" id="UP000838878"/>
    </source>
</evidence>
<evidence type="ECO:0000313" key="2">
    <source>
        <dbReference type="EMBL" id="CAH0717682.1"/>
    </source>
</evidence>
<sequence length="276" mass="32095">MKSRTAETRVYIPGYFNPQHSVIPDFTIPTSDPLGCENEENISSEEDWISEIVHEVASNNYQLQVTPRRKNILEEEIAKDKTLQRLVQYYMKGCLPIVKMYLVKFMNKNIKEPLLPYPVPSRPYQRVGMDFFQLGNYSYLIIVVYLLAWFDVVKVPYKTASETIKSIKPIFATHGITNEIVADNMPFSSFEFEQFCQGLEIKLTNTSPHYPQSNGMVEKAVGLSESTAQVMMRRQLRTVLPTIEENLLPNVVRVKEDKELKQKRSKLYYYKTSQQR</sequence>
<dbReference type="InterPro" id="IPR050951">
    <property type="entry name" value="Retrovirus_Pol_polyprotein"/>
</dbReference>
<dbReference type="GO" id="GO:0003676">
    <property type="term" value="F:nucleic acid binding"/>
    <property type="evidence" value="ECO:0007669"/>
    <property type="project" value="InterPro"/>
</dbReference>
<name>A0A8J9UCJ9_9NEOP</name>
<dbReference type="Proteomes" id="UP000838878">
    <property type="component" value="Chromosome 12"/>
</dbReference>
<dbReference type="InterPro" id="IPR012337">
    <property type="entry name" value="RNaseH-like_sf"/>
</dbReference>
<protein>
    <recommendedName>
        <fullName evidence="4">Integrase catalytic domain-containing protein</fullName>
    </recommendedName>
</protein>
<gene>
    <name evidence="2" type="ORF">BINO364_LOCUS4262</name>
</gene>
<keyword evidence="1" id="KW-0812">Transmembrane</keyword>